<dbReference type="GO" id="GO:0016787">
    <property type="term" value="F:hydrolase activity"/>
    <property type="evidence" value="ECO:0007669"/>
    <property type="project" value="InterPro"/>
</dbReference>
<reference evidence="2" key="1">
    <citation type="journal article" date="2021" name="Proc. Natl. Acad. Sci. U.S.A.">
        <title>A Catalog of Tens of Thousands of Viruses from Human Metagenomes Reveals Hidden Associations with Chronic Diseases.</title>
        <authorList>
            <person name="Tisza M.J."/>
            <person name="Buck C.B."/>
        </authorList>
    </citation>
    <scope>NUCLEOTIDE SEQUENCE</scope>
    <source>
        <strain evidence="2">CtqPo10</strain>
    </source>
</reference>
<feature type="domain" description="Calcineurin-like phosphoesterase" evidence="1">
    <location>
        <begin position="75"/>
        <end position="270"/>
    </location>
</feature>
<sequence>MVDDINNLHRLDGESDFEWKLRCCLAKKRRETDMDWVEIRDMLGLSITPDQLRKQAVGYEEYDNYINGYNGVATTILSISDLHVPFQLNYEVLEKYRNNMDILQINGDVVDCQALSKFPKQYRISPMEEMIQGRQYLIDLIKYINPKKVVCNYGNHDIRFANYFAKNIDTDILQLQPNTSLELIFEDGFRNYDKLNRTKTWYEPVTSVFEDTGIEVKFVDNWKVKIGKTWFVHPLAYRSNILATADKAKDYLQDTDRESFDCVVMAHTHSVGDSEKGYIRLIEQGAFCNVDKMRYSDGKLQKPQKKGFAIIAQDKNGSLIKDKTKVVVLD</sequence>
<dbReference type="InterPro" id="IPR029052">
    <property type="entry name" value="Metallo-depent_PP-like"/>
</dbReference>
<dbReference type="SUPFAM" id="SSF56300">
    <property type="entry name" value="Metallo-dependent phosphatases"/>
    <property type="match status" value="1"/>
</dbReference>
<dbReference type="EMBL" id="BK032682">
    <property type="protein sequence ID" value="DAF54865.1"/>
    <property type="molecule type" value="Genomic_DNA"/>
</dbReference>
<name>A0A8S5SV12_9CAUD</name>
<accession>A0A8S5SV12</accession>
<dbReference type="Gene3D" id="3.60.21.10">
    <property type="match status" value="1"/>
</dbReference>
<proteinExistence type="predicted"/>
<dbReference type="InterPro" id="IPR004843">
    <property type="entry name" value="Calcineurin-like_PHP"/>
</dbReference>
<organism evidence="2">
    <name type="scientific">Siphoviridae sp. ctqPo10</name>
    <dbReference type="NCBI Taxonomy" id="2827948"/>
    <lineage>
        <taxon>Viruses</taxon>
        <taxon>Duplodnaviria</taxon>
        <taxon>Heunggongvirae</taxon>
        <taxon>Uroviricota</taxon>
        <taxon>Caudoviricetes</taxon>
    </lineage>
</organism>
<evidence type="ECO:0000259" key="1">
    <source>
        <dbReference type="Pfam" id="PF00149"/>
    </source>
</evidence>
<dbReference type="Pfam" id="PF00149">
    <property type="entry name" value="Metallophos"/>
    <property type="match status" value="1"/>
</dbReference>
<protein>
    <recommendedName>
        <fullName evidence="1">Calcineurin-like phosphoesterase domain-containing protein</fullName>
    </recommendedName>
</protein>
<evidence type="ECO:0000313" key="2">
    <source>
        <dbReference type="EMBL" id="DAF54865.1"/>
    </source>
</evidence>